<evidence type="ECO:0000313" key="2">
    <source>
        <dbReference type="EMBL" id="PLW07425.1"/>
    </source>
</evidence>
<dbReference type="AlphaFoldDB" id="A0A2N5TM90"/>
<protein>
    <submittedName>
        <fullName evidence="3">Uncharacterized protein</fullName>
    </submittedName>
</protein>
<keyword evidence="5" id="KW-1185">Reference proteome</keyword>
<dbReference type="EMBL" id="PGCJ01000534">
    <property type="protein sequence ID" value="PLW26574.1"/>
    <property type="molecule type" value="Genomic_DNA"/>
</dbReference>
<comment type="caution">
    <text evidence="3">The sequence shown here is derived from an EMBL/GenBank/DDBJ whole genome shotgun (WGS) entry which is preliminary data.</text>
</comment>
<dbReference type="EMBL" id="PGCI01000320">
    <property type="protein sequence ID" value="PLW29757.1"/>
    <property type="molecule type" value="Genomic_DNA"/>
</dbReference>
<evidence type="ECO:0000256" key="1">
    <source>
        <dbReference type="SAM" id="MobiDB-lite"/>
    </source>
</evidence>
<evidence type="ECO:0000313" key="6">
    <source>
        <dbReference type="Proteomes" id="UP000235392"/>
    </source>
</evidence>
<proteinExistence type="predicted"/>
<accession>A0A2N5TM90</accession>
<feature type="region of interest" description="Disordered" evidence="1">
    <location>
        <begin position="1"/>
        <end position="32"/>
    </location>
</feature>
<gene>
    <name evidence="3" type="ORF">PCANC_25424</name>
    <name evidence="2" type="ORF">PCANC_26162</name>
    <name evidence="4" type="ORF">PCASD_17489</name>
</gene>
<evidence type="ECO:0000313" key="4">
    <source>
        <dbReference type="EMBL" id="PLW29757.1"/>
    </source>
</evidence>
<sequence length="138" mass="15477">MKYSASNKNPRDLKSEKPFTSSHSFSTPTKMVSQAQRRLSKWFWERSKSFQIRKNEQPFIPLHPQTPPPNMIPVGSLRHIKVYGAGAGGMPGGQAWDLAAFTALVLVHPELELVDPELLPVHPELVPVHAELVPRSHL</sequence>
<name>A0A2N5TM90_9BASI</name>
<feature type="compositionally biased region" description="Low complexity" evidence="1">
    <location>
        <begin position="18"/>
        <end position="29"/>
    </location>
</feature>
<dbReference type="Proteomes" id="UP000235392">
    <property type="component" value="Unassembled WGS sequence"/>
</dbReference>
<evidence type="ECO:0000313" key="3">
    <source>
        <dbReference type="EMBL" id="PLW26574.1"/>
    </source>
</evidence>
<reference evidence="5 6" key="1">
    <citation type="submission" date="2017-11" db="EMBL/GenBank/DDBJ databases">
        <title>De novo assembly and phasing of dikaryotic genomes from two isolates of Puccinia coronata f. sp. avenae, the causal agent of oat crown rust.</title>
        <authorList>
            <person name="Miller M.E."/>
            <person name="Zhang Y."/>
            <person name="Omidvar V."/>
            <person name="Sperschneider J."/>
            <person name="Schwessinger B."/>
            <person name="Raley C."/>
            <person name="Palmer J.M."/>
            <person name="Garnica D."/>
            <person name="Upadhyaya N."/>
            <person name="Rathjen J."/>
            <person name="Taylor J.M."/>
            <person name="Park R.F."/>
            <person name="Dodds P.N."/>
            <person name="Hirsch C.D."/>
            <person name="Kianian S.F."/>
            <person name="Figueroa M."/>
        </authorList>
    </citation>
    <scope>NUCLEOTIDE SEQUENCE [LARGE SCALE GENOMIC DNA]</scope>
    <source>
        <strain evidence="3">12NC29</strain>
        <strain evidence="4">12SD80</strain>
    </source>
</reference>
<organism evidence="3 5">
    <name type="scientific">Puccinia coronata f. sp. avenae</name>
    <dbReference type="NCBI Taxonomy" id="200324"/>
    <lineage>
        <taxon>Eukaryota</taxon>
        <taxon>Fungi</taxon>
        <taxon>Dikarya</taxon>
        <taxon>Basidiomycota</taxon>
        <taxon>Pucciniomycotina</taxon>
        <taxon>Pucciniomycetes</taxon>
        <taxon>Pucciniales</taxon>
        <taxon>Pucciniaceae</taxon>
        <taxon>Puccinia</taxon>
    </lineage>
</organism>
<dbReference type="EMBL" id="PGCJ01001228">
    <property type="protein sequence ID" value="PLW07425.1"/>
    <property type="molecule type" value="Genomic_DNA"/>
</dbReference>
<evidence type="ECO:0000313" key="5">
    <source>
        <dbReference type="Proteomes" id="UP000235388"/>
    </source>
</evidence>
<dbReference type="Proteomes" id="UP000235388">
    <property type="component" value="Unassembled WGS sequence"/>
</dbReference>